<keyword evidence="1" id="KW-0328">Glycosyltransferase</keyword>
<dbReference type="Pfam" id="PF13439">
    <property type="entry name" value="Glyco_transf_4"/>
    <property type="match status" value="1"/>
</dbReference>
<dbReference type="GO" id="GO:0017176">
    <property type="term" value="F:phosphatidylinositol N-acetylglucosaminyltransferase activity"/>
    <property type="evidence" value="ECO:0007669"/>
    <property type="project" value="TreeGrafter"/>
</dbReference>
<feature type="domain" description="Glycosyltransferase subfamily 4-like N-terminal" evidence="3">
    <location>
        <begin position="15"/>
        <end position="178"/>
    </location>
</feature>
<evidence type="ECO:0000256" key="1">
    <source>
        <dbReference type="ARBA" id="ARBA00022676"/>
    </source>
</evidence>
<dbReference type="FunCoup" id="I3EJS5">
    <property type="interactions" value="82"/>
</dbReference>
<accession>I3EJS5</accession>
<proteinExistence type="predicted"/>
<dbReference type="SUPFAM" id="SSF53756">
    <property type="entry name" value="UDP-Glycosyltransferase/glycogen phosphorylase"/>
    <property type="match status" value="1"/>
</dbReference>
<evidence type="ECO:0000313" key="5">
    <source>
        <dbReference type="Proteomes" id="UP000002872"/>
    </source>
</evidence>
<dbReference type="GO" id="GO:0006506">
    <property type="term" value="P:GPI anchor biosynthetic process"/>
    <property type="evidence" value="ECO:0007669"/>
    <property type="project" value="TreeGrafter"/>
</dbReference>
<protein>
    <submittedName>
        <fullName evidence="4">Uncharacterized protein</fullName>
    </submittedName>
</protein>
<evidence type="ECO:0000259" key="2">
    <source>
        <dbReference type="Pfam" id="PF00534"/>
    </source>
</evidence>
<evidence type="ECO:0000259" key="3">
    <source>
        <dbReference type="Pfam" id="PF13439"/>
    </source>
</evidence>
<evidence type="ECO:0000313" key="4">
    <source>
        <dbReference type="EMBL" id="EIJ89472.1"/>
    </source>
</evidence>
<dbReference type="PANTHER" id="PTHR45871">
    <property type="entry name" value="N-ACETYLGLUCOSAMINYL-PHOSPHATIDYLINOSITOL BIOSYNTHETIC PROTEIN"/>
    <property type="match status" value="1"/>
</dbReference>
<dbReference type="Pfam" id="PF00534">
    <property type="entry name" value="Glycos_transf_1"/>
    <property type="match status" value="1"/>
</dbReference>
<dbReference type="OrthoDB" id="734129at2759"/>
<reference evidence="4" key="1">
    <citation type="submission" date="2011-01" db="EMBL/GenBank/DDBJ databases">
        <title>The Genome Sequence of Nematocida parisii strain ERTm3.</title>
        <authorList>
            <consortium name="The Broad Institute Genome Sequencing Platform"/>
            <consortium name="The Broad Institute Genome Sequencing Center for Infectious Disease"/>
            <person name="Cuomo C."/>
            <person name="Troemel E."/>
            <person name="Young S.K."/>
            <person name="Zeng Q."/>
            <person name="Gargeya S."/>
            <person name="Fitzgerald M."/>
            <person name="Haas B."/>
            <person name="Abouelleil A."/>
            <person name="Alvarado L."/>
            <person name="Arachchi H.M."/>
            <person name="Berlin A."/>
            <person name="Chapman S.B."/>
            <person name="Gearin G."/>
            <person name="Goldberg J."/>
            <person name="Griggs A."/>
            <person name="Gujja S."/>
            <person name="Hansen M."/>
            <person name="Heiman D."/>
            <person name="Howarth C."/>
            <person name="Larimer J."/>
            <person name="Lui A."/>
            <person name="MacDonald P.J.P."/>
            <person name="McCowen C."/>
            <person name="Montmayeur A."/>
            <person name="Murphy C."/>
            <person name="Neiman D."/>
            <person name="Pearson M."/>
            <person name="Priest M."/>
            <person name="Roberts A."/>
            <person name="Saif S."/>
            <person name="Shea T."/>
            <person name="Sisk P."/>
            <person name="Stolte C."/>
            <person name="Sykes S."/>
            <person name="Wortman J."/>
            <person name="Nusbaum C."/>
            <person name="Birren B."/>
        </authorList>
    </citation>
    <scope>NUCLEOTIDE SEQUENCE</scope>
    <source>
        <strain evidence="4">ERTm3</strain>
    </source>
</reference>
<dbReference type="GO" id="GO:0000506">
    <property type="term" value="C:glycosylphosphatidylinositol-N-acetylglucosaminyltransferase (GPI-GnT) complex"/>
    <property type="evidence" value="ECO:0007669"/>
    <property type="project" value="TreeGrafter"/>
</dbReference>
<dbReference type="Gene3D" id="3.40.50.2000">
    <property type="entry name" value="Glycogen Phosphorylase B"/>
    <property type="match status" value="2"/>
</dbReference>
<organism evidence="4 5">
    <name type="scientific">Nematocida parisii (strain ERTm3)</name>
    <name type="common">Nematode killer fungus</name>
    <dbReference type="NCBI Taxonomy" id="935791"/>
    <lineage>
        <taxon>Eukaryota</taxon>
        <taxon>Fungi</taxon>
        <taxon>Fungi incertae sedis</taxon>
        <taxon>Microsporidia</taxon>
        <taxon>Nematocida</taxon>
    </lineage>
</organism>
<dbReference type="PANTHER" id="PTHR45871:SF1">
    <property type="entry name" value="PHOSPHATIDYLINOSITOL N-ACETYLGLUCOSAMINYLTRANSFERASE SUBUNIT A"/>
    <property type="match status" value="1"/>
</dbReference>
<feature type="non-terminal residue" evidence="4">
    <location>
        <position position="397"/>
    </location>
</feature>
<feature type="domain" description="Glycosyl transferase family 1" evidence="2">
    <location>
        <begin position="202"/>
        <end position="332"/>
    </location>
</feature>
<dbReference type="VEuPathDB" id="MicrosporidiaDB:NEQG_00242"/>
<dbReference type="InParanoid" id="I3EJS5"/>
<sequence length="397" mass="44079">MKIAMISDFFAPRLGGVENHILNLSKELSKLGHTIIIITNSSSGGNNICYVDGFKTYYLNLFSLFSGSIFPTIICSTIPIVQILLYEQIDLVHGHQCSTLPIEGILHSRILGIPTCFTNHSLVTVESLGGIVTQPMFQLCIRPSDGIICVSGATKYNTADRLSIHPDKITVIPNAVTEEFKPKTITNTHVTQTNPGITRVLNIRQSNGWTNNEIIIAVVSRLTTRKGSVLLSDILPSIFKINPLIRLIIAGDGEKKELLEQTVEKYKLKDKVKFLGGIHPSVINLVLNQSNLFLNTSLTDAFCISIIEAAACGLYVVSTNVDGISEVLPKDMITLVTPSKQGILNGIIHALPIINQYNKDISHKRVHLMYKWSTIAENTNKIYKKIFYYKNKKYKNI</sequence>
<dbReference type="OMA" id="SHFWMSG"/>
<dbReference type="InterPro" id="IPR001296">
    <property type="entry name" value="Glyco_trans_1"/>
</dbReference>
<dbReference type="HOGENOM" id="CLU_009583_19_1_1"/>
<keyword evidence="5" id="KW-1185">Reference proteome</keyword>
<dbReference type="Proteomes" id="UP000002872">
    <property type="component" value="Unassembled WGS sequence"/>
</dbReference>
<gene>
    <name evidence="4" type="ORF">NEQG_00242</name>
</gene>
<name>I3EJS5_NEMP3</name>
<dbReference type="STRING" id="935791.I3EJS5"/>
<keyword evidence="1" id="KW-0808">Transferase</keyword>
<dbReference type="EMBL" id="GL870876">
    <property type="protein sequence ID" value="EIJ89472.1"/>
    <property type="molecule type" value="Genomic_DNA"/>
</dbReference>
<dbReference type="AlphaFoldDB" id="I3EJS5"/>
<dbReference type="InterPro" id="IPR028098">
    <property type="entry name" value="Glyco_trans_4-like_N"/>
</dbReference>